<sequence>LTYKFTYDPQGRLLSSVESSYGKTYTQKGITYDDKGRVVSYEKELQSSGALTKVMVENVYSPWNGDLYQMKDKSSGKILWELKEVNTKGQVVKASLGTTAVSNTYDVNGFLTNVNHSSPVMAGILELTYSFDAIKNELKTRGTGGDFGITESFDYDNNNRLINWTNPVTGQNSQNIYDVKGRIMENDQV</sequence>
<name>A0ABX9IDF8_9FLAO</name>
<evidence type="ECO:0000313" key="2">
    <source>
        <dbReference type="Proteomes" id="UP000256491"/>
    </source>
</evidence>
<evidence type="ECO:0008006" key="3">
    <source>
        <dbReference type="Google" id="ProtNLM"/>
    </source>
</evidence>
<comment type="caution">
    <text evidence="1">The sequence shown here is derived from an EMBL/GenBank/DDBJ whole genome shotgun (WGS) entry which is preliminary data.</text>
</comment>
<dbReference type="Gene3D" id="2.180.10.10">
    <property type="entry name" value="RHS repeat-associated core"/>
    <property type="match status" value="1"/>
</dbReference>
<evidence type="ECO:0000313" key="1">
    <source>
        <dbReference type="EMBL" id="REC67793.1"/>
    </source>
</evidence>
<accession>A0ABX9IDF8</accession>
<keyword evidence="2" id="KW-1185">Reference proteome</keyword>
<dbReference type="Proteomes" id="UP000256491">
    <property type="component" value="Unassembled WGS sequence"/>
</dbReference>
<feature type="non-terminal residue" evidence="1">
    <location>
        <position position="1"/>
    </location>
</feature>
<organism evidence="1 2">
    <name type="scientific">Chryseobacterium rhizosphaerae</name>
    <dbReference type="NCBI Taxonomy" id="395937"/>
    <lineage>
        <taxon>Bacteria</taxon>
        <taxon>Pseudomonadati</taxon>
        <taxon>Bacteroidota</taxon>
        <taxon>Flavobacteriia</taxon>
        <taxon>Flavobacteriales</taxon>
        <taxon>Weeksellaceae</taxon>
        <taxon>Chryseobacterium group</taxon>
        <taxon>Chryseobacterium</taxon>
    </lineage>
</organism>
<dbReference type="RefSeq" id="WP_157969936.1">
    <property type="nucleotide sequence ID" value="NZ_QNUF01000085.1"/>
</dbReference>
<reference evidence="1 2" key="1">
    <citation type="journal article" date="2010" name="Syst. Appl. Microbiol.">
        <title>Four new species of Chryseobacterium from the rhizosphere of coastal sand dune plants, Chryseobacterium elymi sp. nov., Chryseobacterium hagamense sp. nov., Chryseobacterium lathyri sp. nov. and Chryseobacterium rhizosphaerae sp. nov.</title>
        <authorList>
            <person name="Cho S.H."/>
            <person name="Lee K.S."/>
            <person name="Shin D.S."/>
            <person name="Han J.H."/>
            <person name="Park K.S."/>
            <person name="Lee C.H."/>
            <person name="Park K.H."/>
            <person name="Kim S.B."/>
        </authorList>
    </citation>
    <scope>NUCLEOTIDE SEQUENCE [LARGE SCALE GENOMIC DNA]</scope>
    <source>
        <strain evidence="1 2">KCTC 22548</strain>
    </source>
</reference>
<feature type="non-terminal residue" evidence="1">
    <location>
        <position position="189"/>
    </location>
</feature>
<protein>
    <recommendedName>
        <fullName evidence="3">RHS repeat protein</fullName>
    </recommendedName>
</protein>
<dbReference type="EMBL" id="QNUF01000085">
    <property type="protein sequence ID" value="REC67793.1"/>
    <property type="molecule type" value="Genomic_DNA"/>
</dbReference>
<gene>
    <name evidence="1" type="ORF">DRF57_23455</name>
</gene>
<proteinExistence type="predicted"/>